<dbReference type="HAMAP" id="MF_00530">
    <property type="entry name" value="ATP_synth_epsil_bac"/>
    <property type="match status" value="1"/>
</dbReference>
<comment type="function">
    <text evidence="8">Produces ATP from ADP in the presence of a proton gradient across the membrane.</text>
</comment>
<sequence length="101" mass="10126">MAHLDVDVVAADRTIWSGEARMVSAPSVEGDVGILPGHTPMLAVLRPGTVRITPASGGEVVRATVEAGFLSVDGDRVTVVTDSAPTGDRAATPAGTGPAGH</sequence>
<dbReference type="InterPro" id="IPR001469">
    <property type="entry name" value="ATP_synth_F1_dsu/esu"/>
</dbReference>
<dbReference type="Gene3D" id="2.60.15.10">
    <property type="entry name" value="F0F1 ATP synthase delta/epsilon subunit, N-terminal"/>
    <property type="match status" value="1"/>
</dbReference>
<keyword evidence="5 8" id="KW-0472">Membrane</keyword>
<comment type="similarity">
    <text evidence="2 8 9">Belongs to the ATPase epsilon chain family.</text>
</comment>
<keyword evidence="8" id="KW-1003">Cell membrane</keyword>
<dbReference type="CDD" id="cd12152">
    <property type="entry name" value="F1-ATPase_delta"/>
    <property type="match status" value="1"/>
</dbReference>
<evidence type="ECO:0000256" key="9">
    <source>
        <dbReference type="RuleBase" id="RU003656"/>
    </source>
</evidence>
<dbReference type="InterPro" id="IPR036771">
    <property type="entry name" value="ATPsynth_dsu/esu_N"/>
</dbReference>
<dbReference type="NCBIfam" id="TIGR01216">
    <property type="entry name" value="ATP_synt_epsi"/>
    <property type="match status" value="1"/>
</dbReference>
<dbReference type="Proteomes" id="UP000321181">
    <property type="component" value="Unassembled WGS sequence"/>
</dbReference>
<dbReference type="PANTHER" id="PTHR13822">
    <property type="entry name" value="ATP SYNTHASE DELTA/EPSILON CHAIN"/>
    <property type="match status" value="1"/>
</dbReference>
<dbReference type="InterPro" id="IPR020546">
    <property type="entry name" value="ATP_synth_F1_dsu/esu_N"/>
</dbReference>
<dbReference type="GO" id="GO:0045259">
    <property type="term" value="C:proton-transporting ATP synthase complex"/>
    <property type="evidence" value="ECO:0007669"/>
    <property type="project" value="UniProtKB-KW"/>
</dbReference>
<name>A0A512DEB5_9CELL</name>
<reference evidence="12 13" key="1">
    <citation type="submission" date="2019-07" db="EMBL/GenBank/DDBJ databases">
        <title>Whole genome shotgun sequence of Cellulomonas aerilata NBRC 106308.</title>
        <authorList>
            <person name="Hosoyama A."/>
            <person name="Uohara A."/>
            <person name="Ohji S."/>
            <person name="Ichikawa N."/>
        </authorList>
    </citation>
    <scope>NUCLEOTIDE SEQUENCE [LARGE SCALE GENOMIC DNA]</scope>
    <source>
        <strain evidence="12 13">NBRC 106308</strain>
    </source>
</reference>
<evidence type="ECO:0000256" key="4">
    <source>
        <dbReference type="ARBA" id="ARBA00023065"/>
    </source>
</evidence>
<evidence type="ECO:0000256" key="10">
    <source>
        <dbReference type="SAM" id="MobiDB-lite"/>
    </source>
</evidence>
<evidence type="ECO:0000256" key="3">
    <source>
        <dbReference type="ARBA" id="ARBA00022448"/>
    </source>
</evidence>
<accession>A0A512DEB5</accession>
<keyword evidence="8" id="KW-0375">Hydrogen ion transport</keyword>
<keyword evidence="4 8" id="KW-0406">Ion transport</keyword>
<proteinExistence type="inferred from homology"/>
<comment type="caution">
    <text evidence="12">The sequence shown here is derived from an EMBL/GenBank/DDBJ whole genome shotgun (WGS) entry which is preliminary data.</text>
</comment>
<evidence type="ECO:0000256" key="1">
    <source>
        <dbReference type="ARBA" id="ARBA00004202"/>
    </source>
</evidence>
<keyword evidence="7 8" id="KW-0066">ATP synthesis</keyword>
<feature type="domain" description="ATP synthase F1 complex delta/epsilon subunit N-terminal" evidence="11">
    <location>
        <begin position="4"/>
        <end position="84"/>
    </location>
</feature>
<comment type="subunit">
    <text evidence="8 9">F-type ATPases have 2 components, CF(1) - the catalytic core - and CF(0) - the membrane proton channel. CF(1) has five subunits: alpha(3), beta(3), gamma(1), delta(1), epsilon(1). CF(0) has three main subunits: a, b and c.</text>
</comment>
<dbReference type="OrthoDB" id="9791445at2"/>
<feature type="compositionally biased region" description="Low complexity" evidence="10">
    <location>
        <begin position="84"/>
        <end position="101"/>
    </location>
</feature>
<evidence type="ECO:0000313" key="12">
    <source>
        <dbReference type="EMBL" id="GEO34811.1"/>
    </source>
</evidence>
<evidence type="ECO:0000313" key="13">
    <source>
        <dbReference type="Proteomes" id="UP000321181"/>
    </source>
</evidence>
<organism evidence="12 13">
    <name type="scientific">Cellulomonas aerilata</name>
    <dbReference type="NCBI Taxonomy" id="515326"/>
    <lineage>
        <taxon>Bacteria</taxon>
        <taxon>Bacillati</taxon>
        <taxon>Actinomycetota</taxon>
        <taxon>Actinomycetes</taxon>
        <taxon>Micrococcales</taxon>
        <taxon>Cellulomonadaceae</taxon>
        <taxon>Cellulomonas</taxon>
    </lineage>
</organism>
<dbReference type="AlphaFoldDB" id="A0A512DEB5"/>
<feature type="region of interest" description="Disordered" evidence="10">
    <location>
        <begin position="81"/>
        <end position="101"/>
    </location>
</feature>
<evidence type="ECO:0000256" key="7">
    <source>
        <dbReference type="ARBA" id="ARBA00023310"/>
    </source>
</evidence>
<evidence type="ECO:0000259" key="11">
    <source>
        <dbReference type="Pfam" id="PF02823"/>
    </source>
</evidence>
<dbReference type="GO" id="GO:0005524">
    <property type="term" value="F:ATP binding"/>
    <property type="evidence" value="ECO:0007669"/>
    <property type="project" value="UniProtKB-UniRule"/>
</dbReference>
<comment type="subcellular location">
    <subcellularLocation>
        <location evidence="1 8">Cell membrane</location>
        <topology evidence="1 8">Peripheral membrane protein</topology>
    </subcellularLocation>
</comment>
<dbReference type="RefSeq" id="WP_146905027.1">
    <property type="nucleotide sequence ID" value="NZ_BAAARM010000004.1"/>
</dbReference>
<evidence type="ECO:0000256" key="6">
    <source>
        <dbReference type="ARBA" id="ARBA00023196"/>
    </source>
</evidence>
<keyword evidence="13" id="KW-1185">Reference proteome</keyword>
<dbReference type="SUPFAM" id="SSF51344">
    <property type="entry name" value="Epsilon subunit of F1F0-ATP synthase N-terminal domain"/>
    <property type="match status" value="1"/>
</dbReference>
<evidence type="ECO:0000256" key="8">
    <source>
        <dbReference type="HAMAP-Rule" id="MF_00530"/>
    </source>
</evidence>
<dbReference type="Pfam" id="PF02823">
    <property type="entry name" value="ATP-synt_DE_N"/>
    <property type="match status" value="1"/>
</dbReference>
<evidence type="ECO:0000256" key="5">
    <source>
        <dbReference type="ARBA" id="ARBA00023136"/>
    </source>
</evidence>
<dbReference type="NCBIfam" id="NF009977">
    <property type="entry name" value="PRK13442.1"/>
    <property type="match status" value="1"/>
</dbReference>
<protein>
    <recommendedName>
        <fullName evidence="8">ATP synthase epsilon chain</fullName>
    </recommendedName>
    <alternativeName>
        <fullName evidence="8">ATP synthase F1 sector epsilon subunit</fullName>
    </alternativeName>
    <alternativeName>
        <fullName evidence="8">F-ATPase epsilon subunit</fullName>
    </alternativeName>
</protein>
<dbReference type="GO" id="GO:0005886">
    <property type="term" value="C:plasma membrane"/>
    <property type="evidence" value="ECO:0007669"/>
    <property type="project" value="UniProtKB-SubCell"/>
</dbReference>
<evidence type="ECO:0000256" key="2">
    <source>
        <dbReference type="ARBA" id="ARBA00005712"/>
    </source>
</evidence>
<dbReference type="EMBL" id="BJYY01000015">
    <property type="protein sequence ID" value="GEO34811.1"/>
    <property type="molecule type" value="Genomic_DNA"/>
</dbReference>
<keyword evidence="3 8" id="KW-0813">Transport</keyword>
<keyword evidence="6 8" id="KW-0139">CF(1)</keyword>
<gene>
    <name evidence="8" type="primary">atpC</name>
    <name evidence="12" type="ORF">CAE01nite_25360</name>
</gene>
<dbReference type="GO" id="GO:0046933">
    <property type="term" value="F:proton-transporting ATP synthase activity, rotational mechanism"/>
    <property type="evidence" value="ECO:0007669"/>
    <property type="project" value="UniProtKB-UniRule"/>
</dbReference>
<dbReference type="PANTHER" id="PTHR13822:SF10">
    <property type="entry name" value="ATP SYNTHASE EPSILON CHAIN, CHLOROPLASTIC"/>
    <property type="match status" value="1"/>
</dbReference>